<feature type="domain" description="Nitroreductase" evidence="3">
    <location>
        <begin position="94"/>
        <end position="150"/>
    </location>
</feature>
<dbReference type="Pfam" id="PF00881">
    <property type="entry name" value="Nitroreductase"/>
    <property type="match status" value="2"/>
</dbReference>
<organism evidence="4">
    <name type="scientific">Desulfobacca acetoxidans</name>
    <dbReference type="NCBI Taxonomy" id="60893"/>
    <lineage>
        <taxon>Bacteria</taxon>
        <taxon>Pseudomonadati</taxon>
        <taxon>Thermodesulfobacteriota</taxon>
        <taxon>Desulfobaccia</taxon>
        <taxon>Desulfobaccales</taxon>
        <taxon>Desulfobaccaceae</taxon>
        <taxon>Desulfobacca</taxon>
    </lineage>
</organism>
<evidence type="ECO:0000256" key="1">
    <source>
        <dbReference type="ARBA" id="ARBA00007118"/>
    </source>
</evidence>
<evidence type="ECO:0000256" key="2">
    <source>
        <dbReference type="ARBA" id="ARBA00023002"/>
    </source>
</evidence>
<dbReference type="InterPro" id="IPR029479">
    <property type="entry name" value="Nitroreductase"/>
</dbReference>
<proteinExistence type="inferred from homology"/>
<keyword evidence="2" id="KW-0560">Oxidoreductase</keyword>
<protein>
    <submittedName>
        <fullName evidence="4">Nitroreductase family protein</fullName>
    </submittedName>
</protein>
<dbReference type="GO" id="GO:0016491">
    <property type="term" value="F:oxidoreductase activity"/>
    <property type="evidence" value="ECO:0007669"/>
    <property type="project" value="UniProtKB-KW"/>
</dbReference>
<evidence type="ECO:0000259" key="3">
    <source>
        <dbReference type="Pfam" id="PF00881"/>
    </source>
</evidence>
<gene>
    <name evidence="4" type="ORF">ENV52_11935</name>
</gene>
<dbReference type="PANTHER" id="PTHR43673:SF10">
    <property type="entry name" value="NADH DEHYDROGENASE_NAD(P)H NITROREDUCTASE XCC3605-RELATED"/>
    <property type="match status" value="1"/>
</dbReference>
<comment type="caution">
    <text evidence="4">The sequence shown here is derived from an EMBL/GenBank/DDBJ whole genome shotgun (WGS) entry which is preliminary data.</text>
</comment>
<dbReference type="Gene3D" id="3.40.109.10">
    <property type="entry name" value="NADH Oxidase"/>
    <property type="match status" value="1"/>
</dbReference>
<dbReference type="SUPFAM" id="SSF55469">
    <property type="entry name" value="FMN-dependent nitroreductase-like"/>
    <property type="match status" value="1"/>
</dbReference>
<dbReference type="CDD" id="cd02150">
    <property type="entry name" value="nitroreductase"/>
    <property type="match status" value="1"/>
</dbReference>
<dbReference type="PANTHER" id="PTHR43673">
    <property type="entry name" value="NAD(P)H NITROREDUCTASE YDGI-RELATED"/>
    <property type="match status" value="1"/>
</dbReference>
<comment type="similarity">
    <text evidence="1">Belongs to the nitroreductase family.</text>
</comment>
<dbReference type="AlphaFoldDB" id="A0A7V6A507"/>
<dbReference type="EMBL" id="DTGR01000185">
    <property type="protein sequence ID" value="HHS30397.1"/>
    <property type="molecule type" value="Genomic_DNA"/>
</dbReference>
<dbReference type="InterPro" id="IPR000415">
    <property type="entry name" value="Nitroreductase-like"/>
</dbReference>
<reference evidence="4" key="1">
    <citation type="journal article" date="2020" name="mSystems">
        <title>Genome- and Community-Level Interaction Insights into Carbon Utilization and Element Cycling Functions of Hydrothermarchaeota in Hydrothermal Sediment.</title>
        <authorList>
            <person name="Zhou Z."/>
            <person name="Liu Y."/>
            <person name="Xu W."/>
            <person name="Pan J."/>
            <person name="Luo Z.H."/>
            <person name="Li M."/>
        </authorList>
    </citation>
    <scope>NUCLEOTIDE SEQUENCE [LARGE SCALE GENOMIC DNA]</scope>
    <source>
        <strain evidence="4">SpSt-767</strain>
    </source>
</reference>
<feature type="domain" description="Nitroreductase" evidence="3">
    <location>
        <begin position="7"/>
        <end position="72"/>
    </location>
</feature>
<name>A0A7V6A507_9BACT</name>
<accession>A0A7V6A507</accession>
<evidence type="ECO:0000313" key="4">
    <source>
        <dbReference type="EMBL" id="HHS30397.1"/>
    </source>
</evidence>
<sequence>MDAVTAIMTRRSIRDYSPHPVPAELIRILVEAGMCAPSAFNERSQDFIVINDRKILDAIFNLNTKALQIKKATVAIMICGNQGREKFKGQGYWQLDGAVAAENILIAANAMGLGAVWTAIYPYPDRIAGVKKLLNLPEEVIPLTIIPIGYPGEQKPRENRFESSRLHTNGW</sequence>